<keyword evidence="2" id="KW-1185">Reference proteome</keyword>
<accession>A0ACB8BZ40</accession>
<proteinExistence type="predicted"/>
<gene>
    <name evidence="1" type="ORF">BV22DRAFT_7425</name>
</gene>
<dbReference type="EMBL" id="MU266327">
    <property type="protein sequence ID" value="KAH7931255.1"/>
    <property type="molecule type" value="Genomic_DNA"/>
</dbReference>
<protein>
    <submittedName>
        <fullName evidence="1">Uncharacterized protein</fullName>
    </submittedName>
</protein>
<organism evidence="1 2">
    <name type="scientific">Leucogyrophana mollusca</name>
    <dbReference type="NCBI Taxonomy" id="85980"/>
    <lineage>
        <taxon>Eukaryota</taxon>
        <taxon>Fungi</taxon>
        <taxon>Dikarya</taxon>
        <taxon>Basidiomycota</taxon>
        <taxon>Agaricomycotina</taxon>
        <taxon>Agaricomycetes</taxon>
        <taxon>Agaricomycetidae</taxon>
        <taxon>Boletales</taxon>
        <taxon>Boletales incertae sedis</taxon>
        <taxon>Leucogyrophana</taxon>
    </lineage>
</organism>
<dbReference type="Proteomes" id="UP000790709">
    <property type="component" value="Unassembled WGS sequence"/>
</dbReference>
<name>A0ACB8BZ40_9AGAM</name>
<sequence length="119" mass="12756">MSPGRFSPCQLSLKPPLNVTDAGVSTKKPSVFAGLLVSGDQPPEGSVTCPRRVPPLSHPQNASLQRCTFRSPILPPQACYLFGNLAPRPGGELSILVPTSTALLVKSRAASFLHPWVWR</sequence>
<reference evidence="1" key="1">
    <citation type="journal article" date="2021" name="New Phytol.">
        <title>Evolutionary innovations through gain and loss of genes in the ectomycorrhizal Boletales.</title>
        <authorList>
            <person name="Wu G."/>
            <person name="Miyauchi S."/>
            <person name="Morin E."/>
            <person name="Kuo A."/>
            <person name="Drula E."/>
            <person name="Varga T."/>
            <person name="Kohler A."/>
            <person name="Feng B."/>
            <person name="Cao Y."/>
            <person name="Lipzen A."/>
            <person name="Daum C."/>
            <person name="Hundley H."/>
            <person name="Pangilinan J."/>
            <person name="Johnson J."/>
            <person name="Barry K."/>
            <person name="LaButti K."/>
            <person name="Ng V."/>
            <person name="Ahrendt S."/>
            <person name="Min B."/>
            <person name="Choi I.G."/>
            <person name="Park H."/>
            <person name="Plett J.M."/>
            <person name="Magnuson J."/>
            <person name="Spatafora J.W."/>
            <person name="Nagy L.G."/>
            <person name="Henrissat B."/>
            <person name="Grigoriev I.V."/>
            <person name="Yang Z.L."/>
            <person name="Xu J."/>
            <person name="Martin F.M."/>
        </authorList>
    </citation>
    <scope>NUCLEOTIDE SEQUENCE</scope>
    <source>
        <strain evidence="1">KUC20120723A-06</strain>
    </source>
</reference>
<evidence type="ECO:0000313" key="2">
    <source>
        <dbReference type="Proteomes" id="UP000790709"/>
    </source>
</evidence>
<evidence type="ECO:0000313" key="1">
    <source>
        <dbReference type="EMBL" id="KAH7931255.1"/>
    </source>
</evidence>
<comment type="caution">
    <text evidence="1">The sequence shown here is derived from an EMBL/GenBank/DDBJ whole genome shotgun (WGS) entry which is preliminary data.</text>
</comment>